<keyword evidence="2" id="KW-0813">Transport</keyword>
<dbReference type="PRINTS" id="PR00762">
    <property type="entry name" value="CLCHANNEL"/>
</dbReference>
<accession>A0A316VBG0</accession>
<dbReference type="OrthoDB" id="431497at2759"/>
<dbReference type="FunFam" id="1.10.3080.10:FF:000013">
    <property type="entry name" value="Voltage-gated chloride channel (ClcA)"/>
    <property type="match status" value="1"/>
</dbReference>
<keyword evidence="5" id="KW-0406">Ion transport</keyword>
<sequence length="1069" mass="117312">MSAHQQNGDSHDNETNDEVNETITPIITQFSTHERFVRSANVSPTVSRSSSRNFLRTMTYDGASKFSTLPRRLRGIKSGSSSAGYQSIPGQHAPKMSRFKVYDDQRFQEDLQQTGQGNGVRVWYESYTTIDWIHDAVKESSRLRRLRSIKGYRGILLNLWDRLQGWLIVTVTGVITALIAGGIVKSEAVLFDLKEGYCKRNWRLAKRFCCPFGDQPDWDGGGSVGFAPNSMNATSSPAWSYRSQFMTLSSGSSDPTKGLLTGMGNRMLAGWSAPVASSPVWRTLSPSTENESCPGWVTWADKFHLAGKWNFIAEYGVYILVAILWASIASLLTIYLTSSELYAKNKTEDEGLATENSQVHEPVTPSHTQTVDEYTPLLGSARPGDDSMDRTYNSNAPPDISNKNALPTKIFSHLASEVRAREALPPRKVLYFGSGSGISEVKCILSGFVVHGYLGFWTLFTKSVGLALSVASGLSLGKEGPFVHIASCVGNIVCRVFPKYEKNESKRREILSCACAAGVAVAFGAPVGGVLFSLEEVSYYFSSKVMFRSFFCATVAAATLRFLDPFGTGKIVLFQVTYDRDWHWIELGFFIVLGIFGGVYGALFTKLNMIWSKRVRATSWMSTHPLYEVIMITTISVAASFLNDYTRMGGPELIADLFSECHEHESLEGLCVSKPSEIGPLVTSVAWAMILKGVLTIITFGIKLPAGIFIPTLCVGACFGRIVGLLVQYIQWTQPDLSFFAWCQADKSTACIVPGVYAMVGAAACLSGVTRTTISLVVIMFELTGTLTYAVPVILSVLVARTIADGLEHKGIYDLVMDFSGLPYLDAKEEHTWQGVSIIDAVDTGIEVISLDEQNTVQSLKEKLERLAIVTSNPDGGFPIVVDPSRRAARMGTSGFGNNGGEWSPSKPKLVGYIAAQELEHGLNKLIEYDDGKTPISNLFCTFDYLPRPDRSVETAPQSALPTPMERSESVDGAESIRSPSEIGTDHFMRDSVLLASMDSPNDLSIFVDKAPITLTTSSPLELVQQLFTKLGVRYLIVLHASDGTLKGVIFKKRWLAFLHSLEEGEKHI</sequence>
<feature type="transmembrane region" description="Helical" evidence="9">
    <location>
        <begin position="443"/>
        <end position="460"/>
    </location>
</feature>
<dbReference type="Pfam" id="PF00654">
    <property type="entry name" value="Voltage_CLC"/>
    <property type="match status" value="1"/>
</dbReference>
<dbReference type="SUPFAM" id="SSF54631">
    <property type="entry name" value="CBS-domain pair"/>
    <property type="match status" value="1"/>
</dbReference>
<dbReference type="InterPro" id="IPR001807">
    <property type="entry name" value="ClC"/>
</dbReference>
<dbReference type="GO" id="GO:0005769">
    <property type="term" value="C:early endosome"/>
    <property type="evidence" value="ECO:0007669"/>
    <property type="project" value="TreeGrafter"/>
</dbReference>
<proteinExistence type="predicted"/>
<feature type="transmembrane region" description="Helical" evidence="9">
    <location>
        <begin position="624"/>
        <end position="642"/>
    </location>
</feature>
<dbReference type="PANTHER" id="PTHR45711:SF6">
    <property type="entry name" value="CHLORIDE CHANNEL PROTEIN"/>
    <property type="match status" value="1"/>
</dbReference>
<evidence type="ECO:0000313" key="11">
    <source>
        <dbReference type="Proteomes" id="UP000245771"/>
    </source>
</evidence>
<dbReference type="Proteomes" id="UP000245771">
    <property type="component" value="Unassembled WGS sequence"/>
</dbReference>
<feature type="region of interest" description="Disordered" evidence="8">
    <location>
        <begin position="352"/>
        <end position="404"/>
    </location>
</feature>
<evidence type="ECO:0000313" key="10">
    <source>
        <dbReference type="EMBL" id="PWN32915.1"/>
    </source>
</evidence>
<evidence type="ECO:0000256" key="5">
    <source>
        <dbReference type="ARBA" id="ARBA00023065"/>
    </source>
</evidence>
<keyword evidence="4 9" id="KW-1133">Transmembrane helix</keyword>
<feature type="transmembrane region" description="Helical" evidence="9">
    <location>
        <begin position="751"/>
        <end position="770"/>
    </location>
</feature>
<feature type="transmembrane region" description="Helical" evidence="9">
    <location>
        <begin position="776"/>
        <end position="800"/>
    </location>
</feature>
<feature type="transmembrane region" description="Helical" evidence="9">
    <location>
        <begin position="708"/>
        <end position="730"/>
    </location>
</feature>
<keyword evidence="11" id="KW-1185">Reference proteome</keyword>
<evidence type="ECO:0000256" key="2">
    <source>
        <dbReference type="ARBA" id="ARBA00022448"/>
    </source>
</evidence>
<feature type="compositionally biased region" description="Polar residues" evidence="8">
    <location>
        <begin position="390"/>
        <end position="404"/>
    </location>
</feature>
<dbReference type="GeneID" id="37021223"/>
<dbReference type="RefSeq" id="XP_025353217.1">
    <property type="nucleotide sequence ID" value="XM_025499442.1"/>
</dbReference>
<dbReference type="GO" id="GO:0005794">
    <property type="term" value="C:Golgi apparatus"/>
    <property type="evidence" value="ECO:0007669"/>
    <property type="project" value="TreeGrafter"/>
</dbReference>
<reference evidence="10 11" key="1">
    <citation type="journal article" date="2018" name="Mol. Biol. Evol.">
        <title>Broad Genomic Sampling Reveals a Smut Pathogenic Ancestry of the Fungal Clade Ustilaginomycotina.</title>
        <authorList>
            <person name="Kijpornyongpan T."/>
            <person name="Mondo S.J."/>
            <person name="Barry K."/>
            <person name="Sandor L."/>
            <person name="Lee J."/>
            <person name="Lipzen A."/>
            <person name="Pangilinan J."/>
            <person name="LaButti K."/>
            <person name="Hainaut M."/>
            <person name="Henrissat B."/>
            <person name="Grigoriev I.V."/>
            <person name="Spatafora J.W."/>
            <person name="Aime M.C."/>
        </authorList>
    </citation>
    <scope>NUCLEOTIDE SEQUENCE [LARGE SCALE GENOMIC DNA]</scope>
    <source>
        <strain evidence="10 11">MCA 3882</strain>
    </source>
</reference>
<dbReference type="AlphaFoldDB" id="A0A316VBG0"/>
<feature type="transmembrane region" description="Helical" evidence="9">
    <location>
        <begin position="315"/>
        <end position="336"/>
    </location>
</feature>
<feature type="region of interest" description="Disordered" evidence="8">
    <location>
        <begin position="952"/>
        <end position="980"/>
    </location>
</feature>
<keyword evidence="6 9" id="KW-0472">Membrane</keyword>
<feature type="transmembrane region" description="Helical" evidence="9">
    <location>
        <begin position="510"/>
        <end position="533"/>
    </location>
</feature>
<feature type="transmembrane region" description="Helical" evidence="9">
    <location>
        <begin position="480"/>
        <end position="498"/>
    </location>
</feature>
<name>A0A316VBG0_9BASI</name>
<dbReference type="EMBL" id="KZ819605">
    <property type="protein sequence ID" value="PWN32915.1"/>
    <property type="molecule type" value="Genomic_DNA"/>
</dbReference>
<keyword evidence="7" id="KW-0868">Chloride</keyword>
<evidence type="ECO:0000256" key="4">
    <source>
        <dbReference type="ARBA" id="ARBA00022989"/>
    </source>
</evidence>
<gene>
    <name evidence="10" type="ORF">FA14DRAFT_162142</name>
</gene>
<dbReference type="Gene3D" id="1.10.3080.10">
    <property type="entry name" value="Clc chloride channel"/>
    <property type="match status" value="1"/>
</dbReference>
<evidence type="ECO:0008006" key="12">
    <source>
        <dbReference type="Google" id="ProtNLM"/>
    </source>
</evidence>
<evidence type="ECO:0000256" key="6">
    <source>
        <dbReference type="ARBA" id="ARBA00023136"/>
    </source>
</evidence>
<dbReference type="GO" id="GO:0005247">
    <property type="term" value="F:voltage-gated chloride channel activity"/>
    <property type="evidence" value="ECO:0007669"/>
    <property type="project" value="TreeGrafter"/>
</dbReference>
<protein>
    <recommendedName>
        <fullName evidence="12">Chloride channel protein</fullName>
    </recommendedName>
</protein>
<dbReference type="InParanoid" id="A0A316VBG0"/>
<dbReference type="SUPFAM" id="SSF81340">
    <property type="entry name" value="Clc chloride channel"/>
    <property type="match status" value="1"/>
</dbReference>
<evidence type="ECO:0000256" key="8">
    <source>
        <dbReference type="SAM" id="MobiDB-lite"/>
    </source>
</evidence>
<comment type="subcellular location">
    <subcellularLocation>
        <location evidence="1">Membrane</location>
        <topology evidence="1">Multi-pass membrane protein</topology>
    </subcellularLocation>
</comment>
<feature type="transmembrane region" description="Helical" evidence="9">
    <location>
        <begin position="681"/>
        <end position="702"/>
    </location>
</feature>
<organism evidence="10 11">
    <name type="scientific">Meira miltonrushii</name>
    <dbReference type="NCBI Taxonomy" id="1280837"/>
    <lineage>
        <taxon>Eukaryota</taxon>
        <taxon>Fungi</taxon>
        <taxon>Dikarya</taxon>
        <taxon>Basidiomycota</taxon>
        <taxon>Ustilaginomycotina</taxon>
        <taxon>Exobasidiomycetes</taxon>
        <taxon>Exobasidiales</taxon>
        <taxon>Brachybasidiaceae</taxon>
        <taxon>Meira</taxon>
    </lineage>
</organism>
<evidence type="ECO:0000256" key="1">
    <source>
        <dbReference type="ARBA" id="ARBA00004141"/>
    </source>
</evidence>
<evidence type="ECO:0000256" key="7">
    <source>
        <dbReference type="ARBA" id="ARBA00023214"/>
    </source>
</evidence>
<feature type="transmembrane region" description="Helical" evidence="9">
    <location>
        <begin position="584"/>
        <end position="604"/>
    </location>
</feature>
<dbReference type="CDD" id="cd03684">
    <property type="entry name" value="ClC_3_like"/>
    <property type="match status" value="1"/>
</dbReference>
<evidence type="ECO:0000256" key="3">
    <source>
        <dbReference type="ARBA" id="ARBA00022692"/>
    </source>
</evidence>
<evidence type="ECO:0000256" key="9">
    <source>
        <dbReference type="SAM" id="Phobius"/>
    </source>
</evidence>
<keyword evidence="3 9" id="KW-0812">Transmembrane</keyword>
<dbReference type="PANTHER" id="PTHR45711">
    <property type="entry name" value="CHLORIDE CHANNEL PROTEIN"/>
    <property type="match status" value="1"/>
</dbReference>
<dbReference type="InterPro" id="IPR046342">
    <property type="entry name" value="CBS_dom_sf"/>
</dbReference>
<feature type="region of interest" description="Disordered" evidence="8">
    <location>
        <begin position="1"/>
        <end position="20"/>
    </location>
</feature>
<dbReference type="InterPro" id="IPR014743">
    <property type="entry name" value="Cl-channel_core"/>
</dbReference>
<feature type="compositionally biased region" description="Polar residues" evidence="8">
    <location>
        <begin position="354"/>
        <end position="372"/>
    </location>
</feature>
<dbReference type="GO" id="GO:0005886">
    <property type="term" value="C:plasma membrane"/>
    <property type="evidence" value="ECO:0007669"/>
    <property type="project" value="TreeGrafter"/>
</dbReference>
<feature type="transmembrane region" description="Helical" evidence="9">
    <location>
        <begin position="163"/>
        <end position="184"/>
    </location>
</feature>